<dbReference type="InterPro" id="IPR036383">
    <property type="entry name" value="TSP1_rpt_sf"/>
</dbReference>
<comment type="caution">
    <text evidence="1">The sequence shown here is derived from an EMBL/GenBank/DDBJ whole genome shotgun (WGS) entry which is preliminary data.</text>
</comment>
<gene>
    <name evidence="1" type="primary">ADAMTS10</name>
    <name evidence="1" type="ORF">OS493_040661</name>
</gene>
<dbReference type="SUPFAM" id="SSF82895">
    <property type="entry name" value="TSP-1 type 1 repeat"/>
    <property type="match status" value="1"/>
</dbReference>
<organism evidence="1 2">
    <name type="scientific">Desmophyllum pertusum</name>
    <dbReference type="NCBI Taxonomy" id="174260"/>
    <lineage>
        <taxon>Eukaryota</taxon>
        <taxon>Metazoa</taxon>
        <taxon>Cnidaria</taxon>
        <taxon>Anthozoa</taxon>
        <taxon>Hexacorallia</taxon>
        <taxon>Scleractinia</taxon>
        <taxon>Caryophylliina</taxon>
        <taxon>Caryophylliidae</taxon>
        <taxon>Desmophyllum</taxon>
    </lineage>
</organism>
<dbReference type="AlphaFoldDB" id="A0A9X0CJ25"/>
<keyword evidence="2" id="KW-1185">Reference proteome</keyword>
<feature type="non-terminal residue" evidence="1">
    <location>
        <position position="86"/>
    </location>
</feature>
<feature type="non-terminal residue" evidence="1">
    <location>
        <position position="1"/>
    </location>
</feature>
<dbReference type="Proteomes" id="UP001163046">
    <property type="component" value="Unassembled WGS sequence"/>
</dbReference>
<sequence length="86" mass="9349">YCIYPGYHSNPGISYSFYLPGNGKSTNFVWKQKNEGGCSTTCAGGVQLIKVTCHRVDDDTDVTPVYCDKNSKPAVSKPCNLAPVQN</sequence>
<proteinExistence type="predicted"/>
<protein>
    <submittedName>
        <fullName evidence="1">Metalloendopeptidase</fullName>
    </submittedName>
</protein>
<dbReference type="Gene3D" id="2.20.100.10">
    <property type="entry name" value="Thrombospondin type-1 (TSP1) repeat"/>
    <property type="match status" value="1"/>
</dbReference>
<evidence type="ECO:0000313" key="2">
    <source>
        <dbReference type="Proteomes" id="UP001163046"/>
    </source>
</evidence>
<name>A0A9X0CJ25_9CNID</name>
<evidence type="ECO:0000313" key="1">
    <source>
        <dbReference type="EMBL" id="KAJ7342695.1"/>
    </source>
</evidence>
<accession>A0A9X0CJ25</accession>
<dbReference type="Pfam" id="PF19030">
    <property type="entry name" value="TSP1_ADAMTS"/>
    <property type="match status" value="1"/>
</dbReference>
<reference evidence="1" key="1">
    <citation type="submission" date="2023-01" db="EMBL/GenBank/DDBJ databases">
        <title>Genome assembly of the deep-sea coral Lophelia pertusa.</title>
        <authorList>
            <person name="Herrera S."/>
            <person name="Cordes E."/>
        </authorList>
    </citation>
    <scope>NUCLEOTIDE SEQUENCE</scope>
    <source>
        <strain evidence="1">USNM1676648</strain>
        <tissue evidence="1">Polyp</tissue>
    </source>
</reference>
<dbReference type="EMBL" id="MU827756">
    <property type="protein sequence ID" value="KAJ7342695.1"/>
    <property type="molecule type" value="Genomic_DNA"/>
</dbReference>